<sequence>MEITSIKYISASPYMSKAQIQKLMNVSARTVTSRIAEIDQYVQNGRYGAHTILDGCGVTYVNYLAFIDFLKYRKDLKAGRRVPPYNPKRIAEQIAWGTLATENQ</sequence>
<proteinExistence type="predicted"/>
<organism evidence="1">
    <name type="scientific">Myoviridae sp. ctXVO17</name>
    <dbReference type="NCBI Taxonomy" id="2825121"/>
    <lineage>
        <taxon>Viruses</taxon>
        <taxon>Duplodnaviria</taxon>
        <taxon>Heunggongvirae</taxon>
        <taxon>Uroviricota</taxon>
        <taxon>Caudoviricetes</taxon>
    </lineage>
</organism>
<accession>A0A8S5P323</accession>
<evidence type="ECO:0000313" key="1">
    <source>
        <dbReference type="EMBL" id="DAE01037.1"/>
    </source>
</evidence>
<name>A0A8S5P323_9CAUD</name>
<reference evidence="1" key="1">
    <citation type="journal article" date="2021" name="Proc. Natl. Acad. Sci. U.S.A.">
        <title>A Catalog of Tens of Thousands of Viruses from Human Metagenomes Reveals Hidden Associations with Chronic Diseases.</title>
        <authorList>
            <person name="Tisza M.J."/>
            <person name="Buck C.B."/>
        </authorList>
    </citation>
    <scope>NUCLEOTIDE SEQUENCE</scope>
    <source>
        <strain evidence="1">CtXVO17</strain>
    </source>
</reference>
<dbReference type="EMBL" id="BK015316">
    <property type="protein sequence ID" value="DAE01037.1"/>
    <property type="molecule type" value="Genomic_DNA"/>
</dbReference>
<protein>
    <submittedName>
        <fullName evidence="1">HTH domain protein</fullName>
    </submittedName>
</protein>